<feature type="compositionally biased region" description="Low complexity" evidence="1">
    <location>
        <begin position="640"/>
        <end position="650"/>
    </location>
</feature>
<feature type="compositionally biased region" description="Acidic residues" evidence="1">
    <location>
        <begin position="187"/>
        <end position="199"/>
    </location>
</feature>
<sequence length="673" mass="73707">MSSGSTSAISTASEGNSGEVSSAARRLTHRRPKRATNSCAKRIWQSNGKRALRVDDIFEESGSDVSELSKPLRTYAVKGDHSPSRSQQSETDNSAIDYASPTDRSEDDASATEGKQSTSRKSPSHFIKESVDKDEQNAEGTENEEGLTTSKTAVGERGLRIADKSATSRRLSLMPVRLQRRASIIDSGEESGDENDDSFEMLPDRSPHGANSYAKCSPKSVAFKCSNELPPTTQFSSEEDGECGGRYLDSRKPKDTPLSTIVGDKITSPDNSVDKSDKWPLLAASLKPDAPTILSTNDDDSDSLEVVETISKPYSWPTNLLIEHNYFRLPLVGDMIKYRVSRESSTHGRVQPPLPANCTHVKQHSPETRFQLKPESSHHSSWAAHCPVQSEDRQPVNAAADKSPLGVLPASTTTTMKQSVPPPAYTAGRIRGSRELANLFTPVQKSEIERSAKSIGRPAGDFDYQKDEAKPVKVKFAVRPEEEKMILTSFLDIGMDSEDIAFMHELFEMIRSAEHSSACASSLNALFSHCKIRSPNKLTDLIKSTAWVDHPTSLIPDPVDVNVFVDRTGRLRPGCAAFAAPDYFGIERGLSGWKRRKDMLTTDSRNNKGTTIVPPSAGDLVRRGLFEEIYSVEQRRVLSSTSGASYTGSSRQPMDDIDLHMGPAAKNPPINST</sequence>
<evidence type="ECO:0000256" key="1">
    <source>
        <dbReference type="SAM" id="MobiDB-lite"/>
    </source>
</evidence>
<feature type="compositionally biased region" description="Polar residues" evidence="1">
    <location>
        <begin position="84"/>
        <end position="94"/>
    </location>
</feature>
<feature type="region of interest" description="Disordered" evidence="1">
    <location>
        <begin position="1"/>
        <end position="213"/>
    </location>
</feature>
<dbReference type="Proteomes" id="UP000281553">
    <property type="component" value="Unassembled WGS sequence"/>
</dbReference>
<feature type="non-terminal residue" evidence="2">
    <location>
        <position position="673"/>
    </location>
</feature>
<name>A0A3P7KZV2_DIBLA</name>
<accession>A0A3P7KZV2</accession>
<organism evidence="2 3">
    <name type="scientific">Dibothriocephalus latus</name>
    <name type="common">Fish tapeworm</name>
    <name type="synonym">Diphyllobothrium latum</name>
    <dbReference type="NCBI Taxonomy" id="60516"/>
    <lineage>
        <taxon>Eukaryota</taxon>
        <taxon>Metazoa</taxon>
        <taxon>Spiralia</taxon>
        <taxon>Lophotrochozoa</taxon>
        <taxon>Platyhelminthes</taxon>
        <taxon>Cestoda</taxon>
        <taxon>Eucestoda</taxon>
        <taxon>Diphyllobothriidea</taxon>
        <taxon>Diphyllobothriidae</taxon>
        <taxon>Dibothriocephalus</taxon>
    </lineage>
</organism>
<evidence type="ECO:0000313" key="2">
    <source>
        <dbReference type="EMBL" id="VDN10034.1"/>
    </source>
</evidence>
<feature type="compositionally biased region" description="Polar residues" evidence="1">
    <location>
        <begin position="35"/>
        <end position="48"/>
    </location>
</feature>
<reference evidence="2 3" key="1">
    <citation type="submission" date="2018-11" db="EMBL/GenBank/DDBJ databases">
        <authorList>
            <consortium name="Pathogen Informatics"/>
        </authorList>
    </citation>
    <scope>NUCLEOTIDE SEQUENCE [LARGE SCALE GENOMIC DNA]</scope>
</reference>
<protein>
    <submittedName>
        <fullName evidence="2">Uncharacterized protein</fullName>
    </submittedName>
</protein>
<dbReference type="AlphaFoldDB" id="A0A3P7KZV2"/>
<proteinExistence type="predicted"/>
<feature type="compositionally biased region" description="Low complexity" evidence="1">
    <location>
        <begin position="1"/>
        <end position="13"/>
    </location>
</feature>
<dbReference type="EMBL" id="UYRU01048312">
    <property type="protein sequence ID" value="VDN10034.1"/>
    <property type="molecule type" value="Genomic_DNA"/>
</dbReference>
<keyword evidence="3" id="KW-1185">Reference proteome</keyword>
<gene>
    <name evidence="2" type="ORF">DILT_LOCUS5865</name>
</gene>
<dbReference type="OrthoDB" id="308383at2759"/>
<evidence type="ECO:0000313" key="3">
    <source>
        <dbReference type="Proteomes" id="UP000281553"/>
    </source>
</evidence>
<feature type="compositionally biased region" description="Basic and acidic residues" evidence="1">
    <location>
        <begin position="126"/>
        <end position="136"/>
    </location>
</feature>
<feature type="region of interest" description="Disordered" evidence="1">
    <location>
        <begin position="640"/>
        <end position="673"/>
    </location>
</feature>
<feature type="region of interest" description="Disordered" evidence="1">
    <location>
        <begin position="229"/>
        <end position="274"/>
    </location>
</feature>